<dbReference type="PROSITE" id="PS00061">
    <property type="entry name" value="ADH_SHORT"/>
    <property type="match status" value="1"/>
</dbReference>
<accession>A0AAJ7BGM3</accession>
<feature type="compositionally biased region" description="Basic and acidic residues" evidence="2">
    <location>
        <begin position="406"/>
        <end position="423"/>
    </location>
</feature>
<gene>
    <name evidence="5" type="primary">LOC107263127</name>
</gene>
<dbReference type="RefSeq" id="XP_015585494.1">
    <property type="nucleotide sequence ID" value="XM_015730008.2"/>
</dbReference>
<proteinExistence type="predicted"/>
<name>A0AAJ7BGM3_CEPCN</name>
<feature type="transmembrane region" description="Helical" evidence="3">
    <location>
        <begin position="20"/>
        <end position="36"/>
    </location>
</feature>
<dbReference type="Pfam" id="PF00106">
    <property type="entry name" value="adh_short"/>
    <property type="match status" value="1"/>
</dbReference>
<keyword evidence="3" id="KW-0812">Transmembrane</keyword>
<sequence>MELEIGLSNQLRTWFRRRSTSLSVGLSTTAGIMYLWDAGYKYVATSCGAIALGSVCWYWIKNIKDKIKANQAVIITGCDSGLGYSLALHCHSLGATVIAGVLRKDSVGAKDLIRNGIKVSPLDITNVESVKNFETFVGELLKQKNLTLRALVNNAGVMIFGEFEWQTEDQTRRQIEVNLLGTMRITKQLLPLIRAHLSRIIIVSSHCAEAPIPGVAAYGATKAGVSAWATALRVELKKYGVDVVCFVPGSFAKESNILSQQVKHFEEMHNAMTEEAKLFYGNYFTKYEQYLSYFARACKPCKLENPFVYNSFEGALLGKYPSATYKCEPYRYKIYHTLFKIVPTSIRDRLVLRFIQMPTWEKTDRIRNVRLAQSSTDKSEINCVHIETRHLDTRKATAAEANSRSNDNRFSENENAKFTKKTQESTPSQKRNVWRVKKEKTLR</sequence>
<dbReference type="GO" id="GO:0008202">
    <property type="term" value="P:steroid metabolic process"/>
    <property type="evidence" value="ECO:0007669"/>
    <property type="project" value="TreeGrafter"/>
</dbReference>
<dbReference type="InterPro" id="IPR002347">
    <property type="entry name" value="SDR_fam"/>
</dbReference>
<evidence type="ECO:0000256" key="2">
    <source>
        <dbReference type="SAM" id="MobiDB-lite"/>
    </source>
</evidence>
<dbReference type="Proteomes" id="UP000694920">
    <property type="component" value="Unplaced"/>
</dbReference>
<dbReference type="GeneID" id="107263127"/>
<keyword evidence="3" id="KW-0472">Membrane</keyword>
<feature type="compositionally biased region" description="Basic residues" evidence="2">
    <location>
        <begin position="432"/>
        <end position="443"/>
    </location>
</feature>
<evidence type="ECO:0000313" key="5">
    <source>
        <dbReference type="RefSeq" id="XP_015585494.1"/>
    </source>
</evidence>
<dbReference type="PANTHER" id="PTHR43313">
    <property type="entry name" value="SHORT-CHAIN DEHYDROGENASE/REDUCTASE FAMILY 9C"/>
    <property type="match status" value="1"/>
</dbReference>
<evidence type="ECO:0000256" key="1">
    <source>
        <dbReference type="ARBA" id="ARBA00023002"/>
    </source>
</evidence>
<feature type="region of interest" description="Disordered" evidence="2">
    <location>
        <begin position="394"/>
        <end position="443"/>
    </location>
</feature>
<dbReference type="AlphaFoldDB" id="A0AAJ7BGM3"/>
<dbReference type="PANTHER" id="PTHR43313:SF36">
    <property type="entry name" value="D-BETA-HYDROXYBUTYRATE DEHYDROGENASE, MITOCHONDRIAL"/>
    <property type="match status" value="1"/>
</dbReference>
<dbReference type="InterPro" id="IPR036291">
    <property type="entry name" value="NAD(P)-bd_dom_sf"/>
</dbReference>
<evidence type="ECO:0000256" key="3">
    <source>
        <dbReference type="SAM" id="Phobius"/>
    </source>
</evidence>
<dbReference type="CTD" id="43512"/>
<dbReference type="KEGG" id="ccin:107263127"/>
<evidence type="ECO:0000313" key="4">
    <source>
        <dbReference type="Proteomes" id="UP000694920"/>
    </source>
</evidence>
<feature type="transmembrane region" description="Helical" evidence="3">
    <location>
        <begin position="42"/>
        <end position="60"/>
    </location>
</feature>
<dbReference type="GO" id="GO:0016491">
    <property type="term" value="F:oxidoreductase activity"/>
    <property type="evidence" value="ECO:0007669"/>
    <property type="project" value="UniProtKB-KW"/>
</dbReference>
<organism evidence="4 5">
    <name type="scientific">Cephus cinctus</name>
    <name type="common">Wheat stem sawfly</name>
    <dbReference type="NCBI Taxonomy" id="211228"/>
    <lineage>
        <taxon>Eukaryota</taxon>
        <taxon>Metazoa</taxon>
        <taxon>Ecdysozoa</taxon>
        <taxon>Arthropoda</taxon>
        <taxon>Hexapoda</taxon>
        <taxon>Insecta</taxon>
        <taxon>Pterygota</taxon>
        <taxon>Neoptera</taxon>
        <taxon>Endopterygota</taxon>
        <taxon>Hymenoptera</taxon>
        <taxon>Cephoidea</taxon>
        <taxon>Cephidae</taxon>
        <taxon>Cephus</taxon>
    </lineage>
</organism>
<dbReference type="SUPFAM" id="SSF51735">
    <property type="entry name" value="NAD(P)-binding Rossmann-fold domains"/>
    <property type="match status" value="1"/>
</dbReference>
<keyword evidence="4" id="KW-1185">Reference proteome</keyword>
<reference evidence="5" key="1">
    <citation type="submission" date="2025-08" db="UniProtKB">
        <authorList>
            <consortium name="RefSeq"/>
        </authorList>
    </citation>
    <scope>IDENTIFICATION</scope>
</reference>
<dbReference type="Gene3D" id="3.40.50.720">
    <property type="entry name" value="NAD(P)-binding Rossmann-like Domain"/>
    <property type="match status" value="1"/>
</dbReference>
<keyword evidence="1" id="KW-0560">Oxidoreductase</keyword>
<keyword evidence="3" id="KW-1133">Transmembrane helix</keyword>
<dbReference type="PRINTS" id="PR00081">
    <property type="entry name" value="GDHRDH"/>
</dbReference>
<dbReference type="InterPro" id="IPR020904">
    <property type="entry name" value="Sc_DH/Rdtase_CS"/>
</dbReference>
<protein>
    <submittedName>
        <fullName evidence="5">D-beta-hydroxybutyrate dehydrogenase, mitochondrial</fullName>
    </submittedName>
</protein>